<feature type="region of interest" description="Disordered" evidence="1">
    <location>
        <begin position="207"/>
        <end position="255"/>
    </location>
</feature>
<evidence type="ECO:0000256" key="2">
    <source>
        <dbReference type="SAM" id="Phobius"/>
    </source>
</evidence>
<dbReference type="Proteomes" id="UP001370348">
    <property type="component" value="Chromosome"/>
</dbReference>
<keyword evidence="2" id="KW-0812">Transmembrane</keyword>
<feature type="compositionally biased region" description="Low complexity" evidence="1">
    <location>
        <begin position="226"/>
        <end position="255"/>
    </location>
</feature>
<feature type="region of interest" description="Disordered" evidence="1">
    <location>
        <begin position="1"/>
        <end position="47"/>
    </location>
</feature>
<dbReference type="EMBL" id="CP089984">
    <property type="protein sequence ID" value="WXB17985.1"/>
    <property type="molecule type" value="Genomic_DNA"/>
</dbReference>
<keyword evidence="2" id="KW-1133">Transmembrane helix</keyword>
<dbReference type="RefSeq" id="WP_394827627.1">
    <property type="nucleotide sequence ID" value="NZ_CP089984.1"/>
</dbReference>
<keyword evidence="2" id="KW-0472">Membrane</keyword>
<evidence type="ECO:0000313" key="4">
    <source>
        <dbReference type="Proteomes" id="UP001370348"/>
    </source>
</evidence>
<keyword evidence="4" id="KW-1185">Reference proteome</keyword>
<gene>
    <name evidence="3" type="ORF">LZC94_12055</name>
</gene>
<name>A0ABZ2M6P6_9BACT</name>
<evidence type="ECO:0000313" key="3">
    <source>
        <dbReference type="EMBL" id="WXB17985.1"/>
    </source>
</evidence>
<proteinExistence type="predicted"/>
<organism evidence="3 4">
    <name type="scientific">Pendulispora albinea</name>
    <dbReference type="NCBI Taxonomy" id="2741071"/>
    <lineage>
        <taxon>Bacteria</taxon>
        <taxon>Pseudomonadati</taxon>
        <taxon>Myxococcota</taxon>
        <taxon>Myxococcia</taxon>
        <taxon>Myxococcales</taxon>
        <taxon>Sorangiineae</taxon>
        <taxon>Pendulisporaceae</taxon>
        <taxon>Pendulispora</taxon>
    </lineage>
</organism>
<protein>
    <submittedName>
        <fullName evidence="3">Uncharacterized protein</fullName>
    </submittedName>
</protein>
<sequence>MNQYPPQGPSGLPPQGPPGAPPQGPPGPGMPPQGPPGPGMPPYGTPPARKSGKGWVIALSILGGLTFLALVGLGVGVYVFTKSDVGQAAFKMVDVSKKSLNAPGTEELRRLGCAQALVVDATEFASAMAGIFDGGTGVPEIDRLVVTCQLEKEPGPTCNDVAAAYVRAVGTVKKEFMVSVQKPNDSEPACQAAYDSSGKFVQDLSGAVGGLGAQPGEALQVPENLPTPTDETAPAPENAAPAEQPAPAKKAPAGK</sequence>
<feature type="transmembrane region" description="Helical" evidence="2">
    <location>
        <begin position="55"/>
        <end position="81"/>
    </location>
</feature>
<evidence type="ECO:0000256" key="1">
    <source>
        <dbReference type="SAM" id="MobiDB-lite"/>
    </source>
</evidence>
<feature type="compositionally biased region" description="Pro residues" evidence="1">
    <location>
        <begin position="1"/>
        <end position="45"/>
    </location>
</feature>
<reference evidence="3 4" key="1">
    <citation type="submission" date="2021-12" db="EMBL/GenBank/DDBJ databases">
        <title>Discovery of the Pendulisporaceae a myxobacterial family with distinct sporulation behavior and unique specialized metabolism.</title>
        <authorList>
            <person name="Garcia R."/>
            <person name="Popoff A."/>
            <person name="Bader C.D."/>
            <person name="Loehr J."/>
            <person name="Walesch S."/>
            <person name="Walt C."/>
            <person name="Boldt J."/>
            <person name="Bunk B."/>
            <person name="Haeckl F.J.F.P.J."/>
            <person name="Gunesch A.P."/>
            <person name="Birkelbach J."/>
            <person name="Nuebel U."/>
            <person name="Pietschmann T."/>
            <person name="Bach T."/>
            <person name="Mueller R."/>
        </authorList>
    </citation>
    <scope>NUCLEOTIDE SEQUENCE [LARGE SCALE GENOMIC DNA]</scope>
    <source>
        <strain evidence="3 4">MSr11954</strain>
    </source>
</reference>
<accession>A0ABZ2M6P6</accession>